<feature type="region of interest" description="Disordered" evidence="1">
    <location>
        <begin position="72"/>
        <end position="128"/>
    </location>
</feature>
<evidence type="ECO:0000313" key="3">
    <source>
        <dbReference type="Proteomes" id="UP000799444"/>
    </source>
</evidence>
<dbReference type="AlphaFoldDB" id="A0A9P4V4Q6"/>
<protein>
    <submittedName>
        <fullName evidence="2">Uncharacterized protein</fullName>
    </submittedName>
</protein>
<reference evidence="2" key="1">
    <citation type="journal article" date="2020" name="Stud. Mycol.">
        <title>101 Dothideomycetes genomes: a test case for predicting lifestyles and emergence of pathogens.</title>
        <authorList>
            <person name="Haridas S."/>
            <person name="Albert R."/>
            <person name="Binder M."/>
            <person name="Bloem J."/>
            <person name="Labutti K."/>
            <person name="Salamov A."/>
            <person name="Andreopoulos B."/>
            <person name="Baker S."/>
            <person name="Barry K."/>
            <person name="Bills G."/>
            <person name="Bluhm B."/>
            <person name="Cannon C."/>
            <person name="Castanera R."/>
            <person name="Culley D."/>
            <person name="Daum C."/>
            <person name="Ezra D."/>
            <person name="Gonzalez J."/>
            <person name="Henrissat B."/>
            <person name="Kuo A."/>
            <person name="Liang C."/>
            <person name="Lipzen A."/>
            <person name="Lutzoni F."/>
            <person name="Magnuson J."/>
            <person name="Mondo S."/>
            <person name="Nolan M."/>
            <person name="Ohm R."/>
            <person name="Pangilinan J."/>
            <person name="Park H.-J."/>
            <person name="Ramirez L."/>
            <person name="Alfaro M."/>
            <person name="Sun H."/>
            <person name="Tritt A."/>
            <person name="Yoshinaga Y."/>
            <person name="Zwiers L.-H."/>
            <person name="Turgeon B."/>
            <person name="Goodwin S."/>
            <person name="Spatafora J."/>
            <person name="Crous P."/>
            <person name="Grigoriev I."/>
        </authorList>
    </citation>
    <scope>NUCLEOTIDE SEQUENCE</scope>
    <source>
        <strain evidence="2">CBS 125425</strain>
    </source>
</reference>
<sequence>MACMSWSRSRPSRTIQDVELPNSLLVIAEAFEECFSGRFCGYWLIRSCRKLRGGQTIDWRVFLLAACRPSGREHRSGDFDVAHNQGLSPPTTRMCRRPAASEHGADKAQKRKPHELPCNARQRAREFA</sequence>
<evidence type="ECO:0000256" key="1">
    <source>
        <dbReference type="SAM" id="MobiDB-lite"/>
    </source>
</evidence>
<accession>A0A9P4V4Q6</accession>
<feature type="compositionally biased region" description="Basic and acidic residues" evidence="1">
    <location>
        <begin position="99"/>
        <end position="108"/>
    </location>
</feature>
<name>A0A9P4V4Q6_9PLEO</name>
<dbReference type="EMBL" id="ML996103">
    <property type="protein sequence ID" value="KAF2739812.1"/>
    <property type="molecule type" value="Genomic_DNA"/>
</dbReference>
<comment type="caution">
    <text evidence="2">The sequence shown here is derived from an EMBL/GenBank/DDBJ whole genome shotgun (WGS) entry which is preliminary data.</text>
</comment>
<organism evidence="2 3">
    <name type="scientific">Polyplosphaeria fusca</name>
    <dbReference type="NCBI Taxonomy" id="682080"/>
    <lineage>
        <taxon>Eukaryota</taxon>
        <taxon>Fungi</taxon>
        <taxon>Dikarya</taxon>
        <taxon>Ascomycota</taxon>
        <taxon>Pezizomycotina</taxon>
        <taxon>Dothideomycetes</taxon>
        <taxon>Pleosporomycetidae</taxon>
        <taxon>Pleosporales</taxon>
        <taxon>Tetraplosphaeriaceae</taxon>
        <taxon>Polyplosphaeria</taxon>
    </lineage>
</organism>
<evidence type="ECO:0000313" key="2">
    <source>
        <dbReference type="EMBL" id="KAF2739812.1"/>
    </source>
</evidence>
<feature type="compositionally biased region" description="Basic and acidic residues" evidence="1">
    <location>
        <begin position="72"/>
        <end position="81"/>
    </location>
</feature>
<gene>
    <name evidence="2" type="ORF">EJ04DRAFT_294962</name>
</gene>
<dbReference type="Proteomes" id="UP000799444">
    <property type="component" value="Unassembled WGS sequence"/>
</dbReference>
<proteinExistence type="predicted"/>
<keyword evidence="3" id="KW-1185">Reference proteome</keyword>